<sequence length="825" mass="90635">MGRDDLRENYSFSLEGQSELLQFLKAVRPEWSFPKKNGQSNVGSVMEKLKAVGITSVWELFRAVMRNSINEDLAQAGYSVLSKETLDRIRKRMSFFRHLDVLTETDCRQIGAFAPVPQLLSQKKLAYWSKFVSSDAKSMDERSSERGRLGSSSSSRRPDSRSTTLSGTKLSGSLSGSHSASLTKPAWVREAERAGRPVLRGARKAGREQRRAESDVRRDSQSLSLPDTMDSSQAEWAQKSALRPPSRSFQAGDAKTALEVAERLERSKGGLVRQTSQMSMSGEDFAAQSDMSRARIGSCNSSVAFTTIPIVHRAPSMSMDRSSTCQQKEELDTLASTVEKLHQEAAAMQEFRPPSWAVLRRHPDALLESSQAGVSTAMPAAVSAAERELRFALLSVFPETNLKQVSEAGREVGRWGDGTLDMGVEAARCGNFDVAVEILRASLAEAAPPAAAAPEAAPEAPEAAVPEAAVPEAPEESRPEPQLPEPEQLKEALKLAEKDTLASAKKPATIQGGHLTKDGWEIKCQVDASRSCQSLRTLDSMRSLGPASKASQLVLREVGDDNTAAYAAVCFERMLQREQELDDKFCVFYHSYNGAALLYEIQAAIARQAFELEDMAPLPRVLLGHFQGARLENLKAAFSGTTLQGQDHDPWFRSLAISASPTLYAFGSEAPPLSCFRAGYGCTDLSFQNLTQQLLKEAYDLHEDQALQLVHTIADAGARFGLQVSGYCDRKRCSDTSRLGGQMLQIFVSKDIVEDYVYHCQPYGVPIDTALRPWLARPEPEKPLDGQVRILFDPEIFLDGRGKLFHYCAAWEYLGGSEEMKGVNG</sequence>
<keyword evidence="3" id="KW-1185">Reference proteome</keyword>
<proteinExistence type="predicted"/>
<feature type="region of interest" description="Disordered" evidence="1">
    <location>
        <begin position="450"/>
        <end position="487"/>
    </location>
</feature>
<evidence type="ECO:0000313" key="3">
    <source>
        <dbReference type="Proteomes" id="UP001178507"/>
    </source>
</evidence>
<gene>
    <name evidence="2" type="ORF">EVOR1521_LOCUS2618</name>
</gene>
<dbReference type="Proteomes" id="UP001178507">
    <property type="component" value="Unassembled WGS sequence"/>
</dbReference>
<feature type="compositionally biased region" description="Polar residues" evidence="1">
    <location>
        <begin position="221"/>
        <end position="235"/>
    </location>
</feature>
<name>A0AA36HNS8_9DINO</name>
<protein>
    <submittedName>
        <fullName evidence="2">Uncharacterized protein</fullName>
    </submittedName>
</protein>
<accession>A0AA36HNS8</accession>
<feature type="compositionally biased region" description="Low complexity" evidence="1">
    <location>
        <begin position="450"/>
        <end position="472"/>
    </location>
</feature>
<dbReference type="EMBL" id="CAUJNA010000142">
    <property type="protein sequence ID" value="CAJ1372575.1"/>
    <property type="molecule type" value="Genomic_DNA"/>
</dbReference>
<evidence type="ECO:0000313" key="2">
    <source>
        <dbReference type="EMBL" id="CAJ1372575.1"/>
    </source>
</evidence>
<reference evidence="2" key="1">
    <citation type="submission" date="2023-08" db="EMBL/GenBank/DDBJ databases">
        <authorList>
            <person name="Chen Y."/>
            <person name="Shah S."/>
            <person name="Dougan E. K."/>
            <person name="Thang M."/>
            <person name="Chan C."/>
        </authorList>
    </citation>
    <scope>NUCLEOTIDE SEQUENCE</scope>
</reference>
<dbReference type="AlphaFoldDB" id="A0AA36HNS8"/>
<organism evidence="2 3">
    <name type="scientific">Effrenium voratum</name>
    <dbReference type="NCBI Taxonomy" id="2562239"/>
    <lineage>
        <taxon>Eukaryota</taxon>
        <taxon>Sar</taxon>
        <taxon>Alveolata</taxon>
        <taxon>Dinophyceae</taxon>
        <taxon>Suessiales</taxon>
        <taxon>Symbiodiniaceae</taxon>
        <taxon>Effrenium</taxon>
    </lineage>
</organism>
<feature type="compositionally biased region" description="Basic and acidic residues" evidence="1">
    <location>
        <begin position="205"/>
        <end position="220"/>
    </location>
</feature>
<feature type="compositionally biased region" description="Basic and acidic residues" evidence="1">
    <location>
        <begin position="139"/>
        <end position="148"/>
    </location>
</feature>
<comment type="caution">
    <text evidence="2">The sequence shown here is derived from an EMBL/GenBank/DDBJ whole genome shotgun (WGS) entry which is preliminary data.</text>
</comment>
<feature type="compositionally biased region" description="Low complexity" evidence="1">
    <location>
        <begin position="149"/>
        <end position="183"/>
    </location>
</feature>
<feature type="region of interest" description="Disordered" evidence="1">
    <location>
        <begin position="139"/>
        <end position="253"/>
    </location>
</feature>
<evidence type="ECO:0000256" key="1">
    <source>
        <dbReference type="SAM" id="MobiDB-lite"/>
    </source>
</evidence>